<evidence type="ECO:0000313" key="7">
    <source>
        <dbReference type="EMBL" id="KRZ73313.1"/>
    </source>
</evidence>
<name>A0A0V1MNC3_9BILA</name>
<dbReference type="Pfam" id="PF00004">
    <property type="entry name" value="AAA"/>
    <property type="match status" value="1"/>
</dbReference>
<sequence length="505" mass="56746">MNWEELCFHIQNGRDSASLGLYSAARTSYGKALHLINDFLSTCTDVERREQWQSAIQTINVELSTVNSITELLEDLSRSSACRNGSAVESLIFNIEENKPWPSPTNVDKKTSNVLLTRSTNKKQNVTEFEKEKQKACSSKSFDVPRSGANTSGNSRRRLVNSNESTPNRPPVKKNTSAAGQKSANRPQSSEDQPVEVEKKFDSSNCDKELVEILERDIVLRNPNIHWSDIAGLTEAKNLLHEAVVLPRIMPMFFKGLRSPWRGVCMFGPPGTGKTMLAKAVATECNTTFFNVSASTLTSKYRGDSEKLVRLLFEMVLIILLLDFTHRAQYSLMKLTAFVVEEEANQNMKHLDASRVISSNPNSAAGVLVLAATNFPWDLDEALRRRLEKRVFIPLPDASCRLEMLKLNLRDLKLADDLDLTEIAEKLEGYSGADLTNVCRDAAMMSMRQRIAGLEMDEIARLHAEDLDLPITRQDFVEALARSSKSVSQQDLDKYEKWMKEFGSI</sequence>
<dbReference type="Pfam" id="PF17862">
    <property type="entry name" value="AAA_lid_3"/>
    <property type="match status" value="1"/>
</dbReference>
<dbReference type="Pfam" id="PF21126">
    <property type="entry name" value="KATNA1_MIT"/>
    <property type="match status" value="1"/>
</dbReference>
<keyword evidence="2 4" id="KW-0547">Nucleotide-binding</keyword>
<evidence type="ECO:0000256" key="5">
    <source>
        <dbReference type="SAM" id="MobiDB-lite"/>
    </source>
</evidence>
<dbReference type="FunFam" id="1.10.8.60:FF:000025">
    <property type="entry name" value="Katanin p60 ATPase-containing subunit A1"/>
    <property type="match status" value="1"/>
</dbReference>
<dbReference type="FunFam" id="3.40.50.300:FF:002850">
    <property type="entry name" value="Katanin p60 ATPase-containing subunit A-like 2"/>
    <property type="match status" value="1"/>
</dbReference>
<dbReference type="InterPro" id="IPR003960">
    <property type="entry name" value="ATPase_AAA_CS"/>
</dbReference>
<dbReference type="EMBL" id="JYDO01000065">
    <property type="protein sequence ID" value="KRZ73313.1"/>
    <property type="molecule type" value="Genomic_DNA"/>
</dbReference>
<dbReference type="Proteomes" id="UP000054843">
    <property type="component" value="Unassembled WGS sequence"/>
</dbReference>
<dbReference type="GO" id="GO:0051013">
    <property type="term" value="P:microtubule severing"/>
    <property type="evidence" value="ECO:0007669"/>
    <property type="project" value="TreeGrafter"/>
</dbReference>
<evidence type="ECO:0000259" key="6">
    <source>
        <dbReference type="SMART" id="SM00382"/>
    </source>
</evidence>
<dbReference type="Gene3D" id="1.10.8.60">
    <property type="match status" value="1"/>
</dbReference>
<comment type="similarity">
    <text evidence="1 4">Belongs to the AAA ATPase family.</text>
</comment>
<dbReference type="PANTHER" id="PTHR23074:SF19">
    <property type="entry name" value="KATANIN P60 ATPASE-CONTAINING SUBUNIT A1"/>
    <property type="match status" value="1"/>
</dbReference>
<organism evidence="7 8">
    <name type="scientific">Trichinella papuae</name>
    <dbReference type="NCBI Taxonomy" id="268474"/>
    <lineage>
        <taxon>Eukaryota</taxon>
        <taxon>Metazoa</taxon>
        <taxon>Ecdysozoa</taxon>
        <taxon>Nematoda</taxon>
        <taxon>Enoplea</taxon>
        <taxon>Dorylaimia</taxon>
        <taxon>Trichinellida</taxon>
        <taxon>Trichinellidae</taxon>
        <taxon>Trichinella</taxon>
    </lineage>
</organism>
<dbReference type="PANTHER" id="PTHR23074">
    <property type="entry name" value="AAA DOMAIN-CONTAINING"/>
    <property type="match status" value="1"/>
</dbReference>
<feature type="region of interest" description="Disordered" evidence="5">
    <location>
        <begin position="98"/>
        <end position="201"/>
    </location>
</feature>
<dbReference type="SMART" id="SM00382">
    <property type="entry name" value="AAA"/>
    <property type="match status" value="1"/>
</dbReference>
<feature type="domain" description="AAA+ ATPase" evidence="6">
    <location>
        <begin position="260"/>
        <end position="397"/>
    </location>
</feature>
<dbReference type="Gene3D" id="1.20.58.80">
    <property type="entry name" value="Phosphotransferase system, lactose/cellobiose-type IIA subunit"/>
    <property type="match status" value="1"/>
</dbReference>
<dbReference type="SUPFAM" id="SSF52540">
    <property type="entry name" value="P-loop containing nucleoside triphosphate hydrolases"/>
    <property type="match status" value="1"/>
</dbReference>
<evidence type="ECO:0000256" key="1">
    <source>
        <dbReference type="ARBA" id="ARBA00006914"/>
    </source>
</evidence>
<dbReference type="CDD" id="cd21748">
    <property type="entry name" value="Kp60-NTD"/>
    <property type="match status" value="1"/>
</dbReference>
<protein>
    <submittedName>
        <fullName evidence="7">Katanin p60 ATPase-containing subunit A1</fullName>
    </submittedName>
</protein>
<evidence type="ECO:0000256" key="2">
    <source>
        <dbReference type="ARBA" id="ARBA00022741"/>
    </source>
</evidence>
<comment type="caution">
    <text evidence="7">The sequence shown here is derived from an EMBL/GenBank/DDBJ whole genome shotgun (WGS) entry which is preliminary data.</text>
</comment>
<dbReference type="InterPro" id="IPR015415">
    <property type="entry name" value="Spast_Vps4_C"/>
</dbReference>
<keyword evidence="8" id="KW-1185">Reference proteome</keyword>
<accession>A0A0V1MNC3</accession>
<dbReference type="AlphaFoldDB" id="A0A0V1MNC3"/>
<reference evidence="7 8" key="1">
    <citation type="submission" date="2015-01" db="EMBL/GenBank/DDBJ databases">
        <title>Evolution of Trichinella species and genotypes.</title>
        <authorList>
            <person name="Korhonen P.K."/>
            <person name="Edoardo P."/>
            <person name="Giuseppe L.R."/>
            <person name="Gasser R.B."/>
        </authorList>
    </citation>
    <scope>NUCLEOTIDE SEQUENCE [LARGE SCALE GENOMIC DNA]</scope>
    <source>
        <strain evidence="7">ISS1980</strain>
    </source>
</reference>
<keyword evidence="3 4" id="KW-0067">ATP-binding</keyword>
<dbReference type="PROSITE" id="PS00674">
    <property type="entry name" value="AAA"/>
    <property type="match status" value="1"/>
</dbReference>
<dbReference type="InterPro" id="IPR050304">
    <property type="entry name" value="MT-severing_AAA_ATPase"/>
</dbReference>
<proteinExistence type="inferred from homology"/>
<feature type="compositionally biased region" description="Polar residues" evidence="5">
    <location>
        <begin position="174"/>
        <end position="192"/>
    </location>
</feature>
<feature type="compositionally biased region" description="Polar residues" evidence="5">
    <location>
        <begin position="112"/>
        <end position="127"/>
    </location>
</feature>
<gene>
    <name evidence="7" type="primary">KATNA1</name>
    <name evidence="7" type="ORF">T10_9306</name>
</gene>
<dbReference type="InterPro" id="IPR003593">
    <property type="entry name" value="AAA+_ATPase"/>
</dbReference>
<evidence type="ECO:0000313" key="8">
    <source>
        <dbReference type="Proteomes" id="UP000054843"/>
    </source>
</evidence>
<dbReference type="InterPro" id="IPR027417">
    <property type="entry name" value="P-loop_NTPase"/>
</dbReference>
<evidence type="ECO:0000256" key="4">
    <source>
        <dbReference type="RuleBase" id="RU003651"/>
    </source>
</evidence>
<dbReference type="InterPro" id="IPR003959">
    <property type="entry name" value="ATPase_AAA_core"/>
</dbReference>
<dbReference type="InterPro" id="IPR041569">
    <property type="entry name" value="AAA_lid_3"/>
</dbReference>
<dbReference type="Pfam" id="PF09336">
    <property type="entry name" value="Vps4_C"/>
    <property type="match status" value="1"/>
</dbReference>
<evidence type="ECO:0000256" key="3">
    <source>
        <dbReference type="ARBA" id="ARBA00022840"/>
    </source>
</evidence>
<feature type="compositionally biased region" description="Polar residues" evidence="5">
    <location>
        <begin position="148"/>
        <end position="167"/>
    </location>
</feature>
<dbReference type="GO" id="GO:0015630">
    <property type="term" value="C:microtubule cytoskeleton"/>
    <property type="evidence" value="ECO:0007669"/>
    <property type="project" value="TreeGrafter"/>
</dbReference>
<dbReference type="GO" id="GO:0005524">
    <property type="term" value="F:ATP binding"/>
    <property type="evidence" value="ECO:0007669"/>
    <property type="project" value="UniProtKB-KW"/>
</dbReference>
<dbReference type="GO" id="GO:0016887">
    <property type="term" value="F:ATP hydrolysis activity"/>
    <property type="evidence" value="ECO:0007669"/>
    <property type="project" value="InterPro"/>
</dbReference>
<dbReference type="Gene3D" id="3.40.50.300">
    <property type="entry name" value="P-loop containing nucleotide triphosphate hydrolases"/>
    <property type="match status" value="1"/>
</dbReference>
<dbReference type="InterPro" id="IPR048611">
    <property type="entry name" value="KATNA1_MIT"/>
</dbReference>